<name>A0ABQ7R2Y4_PLUXY</name>
<evidence type="ECO:0000313" key="1">
    <source>
        <dbReference type="EMBL" id="KAG7311651.1"/>
    </source>
</evidence>
<evidence type="ECO:0000313" key="2">
    <source>
        <dbReference type="Proteomes" id="UP000823941"/>
    </source>
</evidence>
<gene>
    <name evidence="1" type="ORF">JYU34_002702</name>
</gene>
<protein>
    <submittedName>
        <fullName evidence="1">Uncharacterized protein</fullName>
    </submittedName>
</protein>
<dbReference type="EMBL" id="JAHIBW010000004">
    <property type="protein sequence ID" value="KAG7311651.1"/>
    <property type="molecule type" value="Genomic_DNA"/>
</dbReference>
<organism evidence="1 2">
    <name type="scientific">Plutella xylostella</name>
    <name type="common">Diamondback moth</name>
    <name type="synonym">Plutella maculipennis</name>
    <dbReference type="NCBI Taxonomy" id="51655"/>
    <lineage>
        <taxon>Eukaryota</taxon>
        <taxon>Metazoa</taxon>
        <taxon>Ecdysozoa</taxon>
        <taxon>Arthropoda</taxon>
        <taxon>Hexapoda</taxon>
        <taxon>Insecta</taxon>
        <taxon>Pterygota</taxon>
        <taxon>Neoptera</taxon>
        <taxon>Endopterygota</taxon>
        <taxon>Lepidoptera</taxon>
        <taxon>Glossata</taxon>
        <taxon>Ditrysia</taxon>
        <taxon>Yponomeutoidea</taxon>
        <taxon>Plutellidae</taxon>
        <taxon>Plutella</taxon>
    </lineage>
</organism>
<proteinExistence type="predicted"/>
<comment type="caution">
    <text evidence="1">The sequence shown here is derived from an EMBL/GenBank/DDBJ whole genome shotgun (WGS) entry which is preliminary data.</text>
</comment>
<reference evidence="1 2" key="1">
    <citation type="submission" date="2021-06" db="EMBL/GenBank/DDBJ databases">
        <title>A haploid diamondback moth (Plutella xylostella L.) genome assembly resolves 31 chromosomes and identifies a diamide resistance mutation.</title>
        <authorList>
            <person name="Ward C.M."/>
            <person name="Perry K.D."/>
            <person name="Baker G."/>
            <person name="Powis K."/>
            <person name="Heckel D.G."/>
            <person name="Baxter S.W."/>
        </authorList>
    </citation>
    <scope>NUCLEOTIDE SEQUENCE [LARGE SCALE GENOMIC DNA]</scope>
    <source>
        <strain evidence="1 2">LV</strain>
        <tissue evidence="1">Single pupa</tissue>
    </source>
</reference>
<accession>A0ABQ7R2Y4</accession>
<dbReference type="Proteomes" id="UP000823941">
    <property type="component" value="Chromosome 4"/>
</dbReference>
<keyword evidence="2" id="KW-1185">Reference proteome</keyword>
<sequence length="101" mass="10745">MFILQADDVIETHRLPSSDRSINIEWTDQIRLEIDERTSAGGFVVSSGESGDRAGLGSWQGILGYPRCGGGVISREVAPSSISISGATRDAAKSAVSAYRM</sequence>